<evidence type="ECO:0008006" key="5">
    <source>
        <dbReference type="Google" id="ProtNLM"/>
    </source>
</evidence>
<dbReference type="STRING" id="1146883.BLASA_4351"/>
<dbReference type="PANTHER" id="PTHR34075">
    <property type="entry name" value="BLR3430 PROTEIN"/>
    <property type="match status" value="1"/>
</dbReference>
<protein>
    <recommendedName>
        <fullName evidence="5">DUF35 domain-containing protein</fullName>
    </recommendedName>
</protein>
<gene>
    <name evidence="3" type="ordered locus">BLASA_4351</name>
</gene>
<dbReference type="Pfam" id="PF01796">
    <property type="entry name" value="OB_ChsH2_C"/>
    <property type="match status" value="1"/>
</dbReference>
<feature type="domain" description="ChsH2 rubredoxin-like zinc ribbon" evidence="2">
    <location>
        <begin position="18"/>
        <end position="46"/>
    </location>
</feature>
<evidence type="ECO:0000313" key="3">
    <source>
        <dbReference type="EMBL" id="CCG05171.1"/>
    </source>
</evidence>
<dbReference type="Pfam" id="PF12172">
    <property type="entry name" value="zf-ChsH2"/>
    <property type="match status" value="1"/>
</dbReference>
<name>H6RNM3_BLASD</name>
<proteinExistence type="predicted"/>
<dbReference type="PANTHER" id="PTHR34075:SF5">
    <property type="entry name" value="BLR3430 PROTEIN"/>
    <property type="match status" value="1"/>
</dbReference>
<dbReference type="Proteomes" id="UP000007517">
    <property type="component" value="Chromosome"/>
</dbReference>
<dbReference type="KEGG" id="bsd:BLASA_4351"/>
<dbReference type="SUPFAM" id="SSF50249">
    <property type="entry name" value="Nucleic acid-binding proteins"/>
    <property type="match status" value="1"/>
</dbReference>
<reference evidence="4" key="2">
    <citation type="submission" date="2012-02" db="EMBL/GenBank/DDBJ databases">
        <title>Complete genome sequence of Blastococcus saxobsidens strain DD2.</title>
        <authorList>
            <person name="Genoscope."/>
        </authorList>
    </citation>
    <scope>NUCLEOTIDE SEQUENCE [LARGE SCALE GENOMIC DNA]</scope>
    <source>
        <strain evidence="4">DD2</strain>
    </source>
</reference>
<dbReference type="InterPro" id="IPR022002">
    <property type="entry name" value="ChsH2_Znr"/>
</dbReference>
<dbReference type="EMBL" id="FO117623">
    <property type="protein sequence ID" value="CCG05171.1"/>
    <property type="molecule type" value="Genomic_DNA"/>
</dbReference>
<dbReference type="Gene3D" id="6.10.30.10">
    <property type="match status" value="1"/>
</dbReference>
<feature type="domain" description="ChsH2 C-terminal OB-fold" evidence="1">
    <location>
        <begin position="53"/>
        <end position="111"/>
    </location>
</feature>
<sequence length="127" mass="14007">MSAHEFTNTRDRPRLDRDSGRLVGTRCTECGAVSWPGRAVCYRCGQATMAISEFANRGRILSYTTVWVARPGLAPPYTLGQIQLDDDGPLVFGHIRELGDGTRVPVPVRMVVADTDDAVPPFWFEPA</sequence>
<evidence type="ECO:0000259" key="2">
    <source>
        <dbReference type="Pfam" id="PF12172"/>
    </source>
</evidence>
<dbReference type="InterPro" id="IPR052513">
    <property type="entry name" value="Thioester_dehydratase-like"/>
</dbReference>
<accession>H6RNM3</accession>
<dbReference type="eggNOG" id="COG1545">
    <property type="taxonomic scope" value="Bacteria"/>
</dbReference>
<evidence type="ECO:0000259" key="1">
    <source>
        <dbReference type="Pfam" id="PF01796"/>
    </source>
</evidence>
<dbReference type="HOGENOM" id="CLU_119412_2_2_11"/>
<keyword evidence="4" id="KW-1185">Reference proteome</keyword>
<dbReference type="InterPro" id="IPR012340">
    <property type="entry name" value="NA-bd_OB-fold"/>
</dbReference>
<organism evidence="3 4">
    <name type="scientific">Blastococcus saxobsidens (strain DD2)</name>
    <dbReference type="NCBI Taxonomy" id="1146883"/>
    <lineage>
        <taxon>Bacteria</taxon>
        <taxon>Bacillati</taxon>
        <taxon>Actinomycetota</taxon>
        <taxon>Actinomycetes</taxon>
        <taxon>Geodermatophilales</taxon>
        <taxon>Geodermatophilaceae</taxon>
        <taxon>Blastococcus</taxon>
    </lineage>
</organism>
<reference evidence="3 4" key="1">
    <citation type="journal article" date="2012" name="J. Bacteriol.">
        <title>Genome Sequence of Blastococcus saxobsidens DD2, a Stone-Inhabiting Bacterium.</title>
        <authorList>
            <person name="Chouaia B."/>
            <person name="Crotti E."/>
            <person name="Brusetti L."/>
            <person name="Daffonchio D."/>
            <person name="Essoussi I."/>
            <person name="Nouioui I."/>
            <person name="Sbissi I."/>
            <person name="Ghodhbane-Gtari F."/>
            <person name="Gtari M."/>
            <person name="Vacherie B."/>
            <person name="Barbe V."/>
            <person name="Medigue C."/>
            <person name="Gury J."/>
            <person name="Pujic P."/>
            <person name="Normand P."/>
        </authorList>
    </citation>
    <scope>NUCLEOTIDE SEQUENCE [LARGE SCALE GENOMIC DNA]</scope>
    <source>
        <strain evidence="3 4">DD2</strain>
    </source>
</reference>
<dbReference type="InterPro" id="IPR002878">
    <property type="entry name" value="ChsH2_C"/>
</dbReference>
<dbReference type="AlphaFoldDB" id="H6RNM3"/>
<evidence type="ECO:0000313" key="4">
    <source>
        <dbReference type="Proteomes" id="UP000007517"/>
    </source>
</evidence>